<organism evidence="2 3">
    <name type="scientific">Pseudomonas tremae</name>
    <dbReference type="NCBI Taxonomy" id="200454"/>
    <lineage>
        <taxon>Bacteria</taxon>
        <taxon>Pseudomonadati</taxon>
        <taxon>Pseudomonadota</taxon>
        <taxon>Gammaproteobacteria</taxon>
        <taxon>Pseudomonadales</taxon>
        <taxon>Pseudomonadaceae</taxon>
        <taxon>Pseudomonas</taxon>
    </lineage>
</organism>
<dbReference type="EMBL" id="JBGMSU010000018">
    <property type="protein sequence ID" value="MFA0940425.1"/>
    <property type="molecule type" value="Genomic_DNA"/>
</dbReference>
<sequence>MKSFVYLDEYKMYSLSSQLMKGVTDFIVKESRRAESDVTEQAGPEDSGRELAEIIETVSSDVEKRFLHDYAYAIFEDKLVEAKLVSNFDSTSSFNDIAPVNGDSRIVRVKAKARLVDSAETVKALEGLVDMQQAIAMMSANEAREALLEEIIAGEAISKPNRVAIKELDRLSKPLIRKEKVDNDKLYYRHMSAVLSYGYKGRLDISMQLSDCSLTADLKRACLKDEEDFIVKTYSRESDVNLVILGIVTRVRPKASSDVVPESGSDERDPEQISMSESLSRASKALHSLESIFTEVDENQIVLDPIAVYLEI</sequence>
<dbReference type="Pfam" id="PF19952">
    <property type="entry name" value="DUF6414"/>
    <property type="match status" value="1"/>
</dbReference>
<gene>
    <name evidence="2" type="ORF">ACDH53_23835</name>
</gene>
<accession>A0ABV4PK02</accession>
<dbReference type="RefSeq" id="WP_147467252.1">
    <property type="nucleotide sequence ID" value="NZ_JBGMSU010000018.1"/>
</dbReference>
<dbReference type="Proteomes" id="UP001569512">
    <property type="component" value="Unassembled WGS sequence"/>
</dbReference>
<dbReference type="InterPro" id="IPR045633">
    <property type="entry name" value="DUF6414"/>
</dbReference>
<feature type="region of interest" description="Disordered" evidence="1">
    <location>
        <begin position="256"/>
        <end position="277"/>
    </location>
</feature>
<keyword evidence="3" id="KW-1185">Reference proteome</keyword>
<comment type="caution">
    <text evidence="2">The sequence shown here is derived from an EMBL/GenBank/DDBJ whole genome shotgun (WGS) entry which is preliminary data.</text>
</comment>
<proteinExistence type="predicted"/>
<evidence type="ECO:0000313" key="3">
    <source>
        <dbReference type="Proteomes" id="UP001569512"/>
    </source>
</evidence>
<evidence type="ECO:0000313" key="2">
    <source>
        <dbReference type="EMBL" id="MFA0940425.1"/>
    </source>
</evidence>
<evidence type="ECO:0000256" key="1">
    <source>
        <dbReference type="SAM" id="MobiDB-lite"/>
    </source>
</evidence>
<reference evidence="2 3" key="1">
    <citation type="submission" date="2024-06" db="EMBL/GenBank/DDBJ databases">
        <title>Genome sequences for Pseudomonas syringae strains with characterized LPS.</title>
        <authorList>
            <person name="Baltrus D.A."/>
            <person name="Krings L."/>
        </authorList>
    </citation>
    <scope>NUCLEOTIDE SEQUENCE [LARGE SCALE GENOMIC DNA]</scope>
    <source>
        <strain evidence="2 3">NCPPB2708</strain>
    </source>
</reference>
<protein>
    <submittedName>
        <fullName evidence="2">Uncharacterized protein</fullName>
    </submittedName>
</protein>
<name>A0ABV4PK02_9PSED</name>